<dbReference type="Proteomes" id="UP000219023">
    <property type="component" value="Unassembled WGS sequence"/>
</dbReference>
<evidence type="ECO:0000313" key="1">
    <source>
        <dbReference type="EMBL" id="SOC54308.1"/>
    </source>
</evidence>
<sequence length="90" mass="10109">MHVLYEQCFSASSSWKGKESLLTKGGELMGRSWLIPLDTNIALGGGQWAAFLRWGLLGVCQRKIYAYRSMLNILGICLTYLGADCSFERR</sequence>
<reference evidence="1 2" key="1">
    <citation type="submission" date="2017-08" db="EMBL/GenBank/DDBJ databases">
        <authorList>
            <person name="de Groot N.N."/>
        </authorList>
    </citation>
    <scope>NUCLEOTIDE SEQUENCE [LARGE SCALE GENOMIC DNA]</scope>
    <source>
        <strain evidence="1 2">USBA 855</strain>
    </source>
</reference>
<proteinExistence type="predicted"/>
<dbReference type="AlphaFoldDB" id="A0A285VL78"/>
<accession>A0A285VL78</accession>
<evidence type="ECO:0000313" key="2">
    <source>
        <dbReference type="Proteomes" id="UP000219023"/>
    </source>
</evidence>
<name>A0A285VL78_9GAMM</name>
<dbReference type="EMBL" id="OBQJ01000003">
    <property type="protein sequence ID" value="SOC54308.1"/>
    <property type="molecule type" value="Genomic_DNA"/>
</dbReference>
<organism evidence="1 2">
    <name type="scientific">Chromohalobacter canadensis</name>
    <dbReference type="NCBI Taxonomy" id="141389"/>
    <lineage>
        <taxon>Bacteria</taxon>
        <taxon>Pseudomonadati</taxon>
        <taxon>Pseudomonadota</taxon>
        <taxon>Gammaproteobacteria</taxon>
        <taxon>Oceanospirillales</taxon>
        <taxon>Halomonadaceae</taxon>
        <taxon>Chromohalobacter</taxon>
    </lineage>
</organism>
<gene>
    <name evidence="1" type="ORF">SAMN05421509_103296</name>
</gene>
<protein>
    <submittedName>
        <fullName evidence="1">Uncharacterized protein</fullName>
    </submittedName>
</protein>